<dbReference type="SUPFAM" id="SSF161098">
    <property type="entry name" value="MetI-like"/>
    <property type="match status" value="1"/>
</dbReference>
<keyword evidence="3 8" id="KW-0813">Transport</keyword>
<dbReference type="GO" id="GO:0043190">
    <property type="term" value="C:ATP-binding cassette (ABC) transporter complex"/>
    <property type="evidence" value="ECO:0007669"/>
    <property type="project" value="InterPro"/>
</dbReference>
<dbReference type="Gene3D" id="1.10.3720.10">
    <property type="entry name" value="MetI-like"/>
    <property type="match status" value="1"/>
</dbReference>
<comment type="subcellular location">
    <subcellularLocation>
        <location evidence="1">Cell inner membrane</location>
        <topology evidence="1">Multi-pass membrane protein</topology>
    </subcellularLocation>
    <subcellularLocation>
        <location evidence="8">Cell membrane</location>
        <topology evidence="8">Multi-pass membrane protein</topology>
    </subcellularLocation>
</comment>
<feature type="transmembrane region" description="Helical" evidence="8">
    <location>
        <begin position="96"/>
        <end position="117"/>
    </location>
</feature>
<protein>
    <submittedName>
        <fullName evidence="10">Amino-acid transporter subunit membrane component of ABC superfamily</fullName>
    </submittedName>
</protein>
<evidence type="ECO:0000256" key="5">
    <source>
        <dbReference type="ARBA" id="ARBA00022692"/>
    </source>
</evidence>
<organism evidence="10 11">
    <name type="scientific">Mesorhizobium plurifarium</name>
    <dbReference type="NCBI Taxonomy" id="69974"/>
    <lineage>
        <taxon>Bacteria</taxon>
        <taxon>Pseudomonadati</taxon>
        <taxon>Pseudomonadota</taxon>
        <taxon>Alphaproteobacteria</taxon>
        <taxon>Hyphomicrobiales</taxon>
        <taxon>Phyllobacteriaceae</taxon>
        <taxon>Mesorhizobium</taxon>
    </lineage>
</organism>
<dbReference type="InterPro" id="IPR035906">
    <property type="entry name" value="MetI-like_sf"/>
</dbReference>
<feature type="domain" description="ABC transmembrane type-1" evidence="9">
    <location>
        <begin position="156"/>
        <end position="347"/>
    </location>
</feature>
<feature type="transmembrane region" description="Helical" evidence="8">
    <location>
        <begin position="154"/>
        <end position="180"/>
    </location>
</feature>
<keyword evidence="5 8" id="KW-0812">Transmembrane</keyword>
<feature type="transmembrane region" description="Helical" evidence="8">
    <location>
        <begin position="124"/>
        <end position="142"/>
    </location>
</feature>
<feature type="transmembrane region" description="Helical" evidence="8">
    <location>
        <begin position="326"/>
        <end position="347"/>
    </location>
</feature>
<keyword evidence="6 8" id="KW-1133">Transmembrane helix</keyword>
<dbReference type="AlphaFoldDB" id="A0A090DSR8"/>
<dbReference type="STRING" id="69974.MPLDJ20_70122"/>
<dbReference type="EMBL" id="CCMZ01000024">
    <property type="protein sequence ID" value="CDX19814.1"/>
    <property type="molecule type" value="Genomic_DNA"/>
</dbReference>
<dbReference type="Pfam" id="PF00528">
    <property type="entry name" value="BPD_transp_1"/>
    <property type="match status" value="1"/>
</dbReference>
<evidence type="ECO:0000256" key="1">
    <source>
        <dbReference type="ARBA" id="ARBA00004429"/>
    </source>
</evidence>
<dbReference type="InterPro" id="IPR000515">
    <property type="entry name" value="MetI-like"/>
</dbReference>
<evidence type="ECO:0000313" key="10">
    <source>
        <dbReference type="EMBL" id="CDX19814.1"/>
    </source>
</evidence>
<feature type="transmembrane region" description="Helical" evidence="8">
    <location>
        <begin position="201"/>
        <end position="222"/>
    </location>
</feature>
<evidence type="ECO:0000256" key="4">
    <source>
        <dbReference type="ARBA" id="ARBA00022475"/>
    </source>
</evidence>
<dbReference type="InterPro" id="IPR043429">
    <property type="entry name" value="ArtM/GltK/GlnP/TcyL/YhdX-like"/>
</dbReference>
<evidence type="ECO:0000256" key="8">
    <source>
        <dbReference type="RuleBase" id="RU363032"/>
    </source>
</evidence>
<evidence type="ECO:0000256" key="6">
    <source>
        <dbReference type="ARBA" id="ARBA00022989"/>
    </source>
</evidence>
<evidence type="ECO:0000256" key="2">
    <source>
        <dbReference type="ARBA" id="ARBA00010072"/>
    </source>
</evidence>
<evidence type="ECO:0000313" key="11">
    <source>
        <dbReference type="Proteomes" id="UP000045285"/>
    </source>
</evidence>
<dbReference type="GO" id="GO:0006865">
    <property type="term" value="P:amino acid transport"/>
    <property type="evidence" value="ECO:0007669"/>
    <property type="project" value="TreeGrafter"/>
</dbReference>
<keyword evidence="7 8" id="KW-0472">Membrane</keyword>
<gene>
    <name evidence="10" type="primary">aapM</name>
    <name evidence="10" type="ORF">MPL3356_300130</name>
</gene>
<evidence type="ECO:0000259" key="9">
    <source>
        <dbReference type="PROSITE" id="PS50928"/>
    </source>
</evidence>
<reference evidence="11" key="1">
    <citation type="submission" date="2014-08" db="EMBL/GenBank/DDBJ databases">
        <authorList>
            <person name="Moulin L."/>
        </authorList>
    </citation>
    <scope>NUCLEOTIDE SEQUENCE [LARGE SCALE GENOMIC DNA]</scope>
</reference>
<dbReference type="GO" id="GO:0022857">
    <property type="term" value="F:transmembrane transporter activity"/>
    <property type="evidence" value="ECO:0007669"/>
    <property type="project" value="InterPro"/>
</dbReference>
<sequence>MTEMEMVVVAPPAPSRLEDLKRRFFATPLQALLSLISLTIMAFIVWKLLDWAVFSAVFTTTGGPEACQAAAGACWSVIAARWRIILFGLYPFEEQWRSALACVSVVVMTVLSCIPAFWTGRRIALIWGAGTGLYYVLMKGGVPGLPYVGEEAWGGLALTLFIFVTTCLIGFPLAICLALLRRSDLPWISRTTGLIIDGVRSLPLISILFTFAVVLPFALPQWLQGDKLYRVILGSALFFSAYQAEIVRGGMQGVPAGQEEAAMALGMSYWQRIGRIVLPQAMRNALPATINQFVISFKETSLVVIVGFFEILASGNAAYGTGEWRFAYVEVYAFIAFIYFIFVFSLSRYGAYLERRMAVGER</sequence>
<dbReference type="PANTHER" id="PTHR30614:SF41">
    <property type="entry name" value="INNER MEMBRANE AMINO-ACID ABC TRANSPORTER PERMEASE PROTEIN YHDY"/>
    <property type="match status" value="1"/>
</dbReference>
<keyword evidence="11" id="KW-1185">Reference proteome</keyword>
<feature type="transmembrane region" description="Helical" evidence="8">
    <location>
        <begin position="24"/>
        <end position="46"/>
    </location>
</feature>
<dbReference type="InterPro" id="IPR010065">
    <property type="entry name" value="AA_ABC_transptr_permease_3TM"/>
</dbReference>
<dbReference type="Proteomes" id="UP000045285">
    <property type="component" value="Unassembled WGS sequence"/>
</dbReference>
<dbReference type="PROSITE" id="PS50928">
    <property type="entry name" value="ABC_TM1"/>
    <property type="match status" value="1"/>
</dbReference>
<dbReference type="CDD" id="cd06261">
    <property type="entry name" value="TM_PBP2"/>
    <property type="match status" value="1"/>
</dbReference>
<dbReference type="NCBIfam" id="TIGR01726">
    <property type="entry name" value="HEQRo_perm_3TM"/>
    <property type="match status" value="1"/>
</dbReference>
<evidence type="ECO:0000256" key="3">
    <source>
        <dbReference type="ARBA" id="ARBA00022448"/>
    </source>
</evidence>
<comment type="similarity">
    <text evidence="2">Belongs to the binding-protein-dependent transport system permease family. HisMQ subfamily.</text>
</comment>
<evidence type="ECO:0000256" key="7">
    <source>
        <dbReference type="ARBA" id="ARBA00023136"/>
    </source>
</evidence>
<name>A0A090DSR8_MESPL</name>
<dbReference type="PANTHER" id="PTHR30614">
    <property type="entry name" value="MEMBRANE COMPONENT OF AMINO ACID ABC TRANSPORTER"/>
    <property type="match status" value="1"/>
</dbReference>
<keyword evidence="4" id="KW-1003">Cell membrane</keyword>
<proteinExistence type="inferred from homology"/>
<accession>A0A090DSR8</accession>